<comment type="caution">
    <text evidence="2">The sequence shown here is derived from an EMBL/GenBank/DDBJ whole genome shotgun (WGS) entry which is preliminary data.</text>
</comment>
<protein>
    <submittedName>
        <fullName evidence="2">Uncharacterized protein</fullName>
    </submittedName>
</protein>
<sequence length="81" mass="7409">MPLWVGAGFVDVDPAGGGGNNVSATELAGGDPFPAGGAGAGGAGAGGAGGGASGESSKPNSRAARLIMPPNDLTVSMPVAC</sequence>
<proteinExistence type="predicted"/>
<dbReference type="Proteomes" id="UP001558474">
    <property type="component" value="Unassembled WGS sequence"/>
</dbReference>
<evidence type="ECO:0000313" key="3">
    <source>
        <dbReference type="Proteomes" id="UP001558474"/>
    </source>
</evidence>
<dbReference type="EMBL" id="JBDLOU010000118">
    <property type="protein sequence ID" value="MEX3742791.1"/>
    <property type="molecule type" value="Genomic_DNA"/>
</dbReference>
<dbReference type="RefSeq" id="WP_368574482.1">
    <property type="nucleotide sequence ID" value="NZ_JBDLOU010000118.1"/>
</dbReference>
<accession>A0ABV3VN22</accession>
<organism evidence="2 3">
    <name type="scientific">Mycolicibacterium porcinum</name>
    <dbReference type="NCBI Taxonomy" id="39693"/>
    <lineage>
        <taxon>Bacteria</taxon>
        <taxon>Bacillati</taxon>
        <taxon>Actinomycetota</taxon>
        <taxon>Actinomycetes</taxon>
        <taxon>Mycobacteriales</taxon>
        <taxon>Mycobacteriaceae</taxon>
        <taxon>Mycolicibacterium</taxon>
    </lineage>
</organism>
<evidence type="ECO:0000313" key="2">
    <source>
        <dbReference type="EMBL" id="MEX3742791.1"/>
    </source>
</evidence>
<feature type="compositionally biased region" description="Gly residues" evidence="1">
    <location>
        <begin position="36"/>
        <end position="53"/>
    </location>
</feature>
<keyword evidence="3" id="KW-1185">Reference proteome</keyword>
<reference evidence="2 3" key="1">
    <citation type="submission" date="2024-04" db="EMBL/GenBank/DDBJ databases">
        <title>Genomic Markers of Mycobacteria.</title>
        <authorList>
            <person name="Soliman M.S."/>
            <person name="Elkholy A."/>
            <person name="Soliman N.S."/>
            <person name="Abbas A."/>
            <person name="Khayrat S."/>
            <person name="Shawky S."/>
        </authorList>
    </citation>
    <scope>NUCLEOTIDE SEQUENCE [LARGE SCALE GENOMIC DNA]</scope>
    <source>
        <strain evidence="2 3">Egy-CU-AM5</strain>
    </source>
</reference>
<evidence type="ECO:0000256" key="1">
    <source>
        <dbReference type="SAM" id="MobiDB-lite"/>
    </source>
</evidence>
<feature type="region of interest" description="Disordered" evidence="1">
    <location>
        <begin position="13"/>
        <end position="65"/>
    </location>
</feature>
<gene>
    <name evidence="2" type="ORF">ABFW12_31575</name>
</gene>
<name>A0ABV3VN22_9MYCO</name>